<protein>
    <submittedName>
        <fullName evidence="2">Uncharacterized protein</fullName>
    </submittedName>
</protein>
<proteinExistence type="predicted"/>
<dbReference type="AlphaFoldDB" id="A0AAV3ZXE1"/>
<sequence>MEHGDKNKFLKKHAEIIVVPHTHGHRLPTLTNHQSRTGGAPHRSQWKKELDSEVQVVEATVIQTGRGTDTPITTTVMSDSIEIPRDARQRPSEYIYYTVRSRAVAVKGLDLTRIGLPALITTLMISDAWPTFRSYEHGQIK</sequence>
<accession>A0AAV3ZXE1</accession>
<gene>
    <name evidence="2" type="ORF">PoB_002558800</name>
</gene>
<reference evidence="2 3" key="1">
    <citation type="journal article" date="2021" name="Elife">
        <title>Chloroplast acquisition without the gene transfer in kleptoplastic sea slugs, Plakobranchus ocellatus.</title>
        <authorList>
            <person name="Maeda T."/>
            <person name="Takahashi S."/>
            <person name="Yoshida T."/>
            <person name="Shimamura S."/>
            <person name="Takaki Y."/>
            <person name="Nagai Y."/>
            <person name="Toyoda A."/>
            <person name="Suzuki Y."/>
            <person name="Arimoto A."/>
            <person name="Ishii H."/>
            <person name="Satoh N."/>
            <person name="Nishiyama T."/>
            <person name="Hasebe M."/>
            <person name="Maruyama T."/>
            <person name="Minagawa J."/>
            <person name="Obokata J."/>
            <person name="Shigenobu S."/>
        </authorList>
    </citation>
    <scope>NUCLEOTIDE SEQUENCE [LARGE SCALE GENOMIC DNA]</scope>
</reference>
<evidence type="ECO:0000313" key="3">
    <source>
        <dbReference type="Proteomes" id="UP000735302"/>
    </source>
</evidence>
<comment type="caution">
    <text evidence="2">The sequence shown here is derived from an EMBL/GenBank/DDBJ whole genome shotgun (WGS) entry which is preliminary data.</text>
</comment>
<evidence type="ECO:0000256" key="1">
    <source>
        <dbReference type="SAM" id="MobiDB-lite"/>
    </source>
</evidence>
<dbReference type="EMBL" id="BLXT01002947">
    <property type="protein sequence ID" value="GFN99082.1"/>
    <property type="molecule type" value="Genomic_DNA"/>
</dbReference>
<organism evidence="2 3">
    <name type="scientific">Plakobranchus ocellatus</name>
    <dbReference type="NCBI Taxonomy" id="259542"/>
    <lineage>
        <taxon>Eukaryota</taxon>
        <taxon>Metazoa</taxon>
        <taxon>Spiralia</taxon>
        <taxon>Lophotrochozoa</taxon>
        <taxon>Mollusca</taxon>
        <taxon>Gastropoda</taxon>
        <taxon>Heterobranchia</taxon>
        <taxon>Euthyneura</taxon>
        <taxon>Panpulmonata</taxon>
        <taxon>Sacoglossa</taxon>
        <taxon>Placobranchoidea</taxon>
        <taxon>Plakobranchidae</taxon>
        <taxon>Plakobranchus</taxon>
    </lineage>
</organism>
<keyword evidence="3" id="KW-1185">Reference proteome</keyword>
<dbReference type="Proteomes" id="UP000735302">
    <property type="component" value="Unassembled WGS sequence"/>
</dbReference>
<evidence type="ECO:0000313" key="2">
    <source>
        <dbReference type="EMBL" id="GFN99082.1"/>
    </source>
</evidence>
<feature type="region of interest" description="Disordered" evidence="1">
    <location>
        <begin position="25"/>
        <end position="44"/>
    </location>
</feature>
<name>A0AAV3ZXE1_9GAST</name>